<organism evidence="5 6">
    <name type="scientific">Agrobacterium larrymoorei</name>
    <dbReference type="NCBI Taxonomy" id="160699"/>
    <lineage>
        <taxon>Bacteria</taxon>
        <taxon>Pseudomonadati</taxon>
        <taxon>Pseudomonadota</taxon>
        <taxon>Alphaproteobacteria</taxon>
        <taxon>Hyphomicrobiales</taxon>
        <taxon>Rhizobiaceae</taxon>
        <taxon>Rhizobium/Agrobacterium group</taxon>
        <taxon>Agrobacterium</taxon>
    </lineage>
</organism>
<reference evidence="5" key="1">
    <citation type="submission" date="2023-08" db="EMBL/GenBank/DDBJ databases">
        <title>Functional and genomic diversity of the sorghum phyllosphere microbiome.</title>
        <authorList>
            <person name="Shade A."/>
        </authorList>
    </citation>
    <scope>NUCLEOTIDE SEQUENCE</scope>
    <source>
        <strain evidence="5">SORGH_AS_0974</strain>
    </source>
</reference>
<sequence length="283" mass="31902">MWGHDQPLCNSNVSVTKSEVFSGVKRFYPARFRIHFPVTKMSMRRKKMIWTSPQRTECMDSDEPQTQGSNKAPYGAHAARTLRTRKAILAAAAGEFVAHGLEGANMEAIANAAGVNKALIYRHFSRKELLFRHVLEDAYRAMRDAEEALDMPADPVAALDCLTAFTFDYYCNNQSFLTLVGIENLHGGENIRESERDIVHAENISRMVAGILQRGENAGLFRPGLDPVELWLSISNLCWATVSTVHTIRFTFERDVLAEPARSARLAHIQEMVRRYALLPNHL</sequence>
<evidence type="ECO:0000313" key="5">
    <source>
        <dbReference type="EMBL" id="MDR6101648.1"/>
    </source>
</evidence>
<dbReference type="Pfam" id="PF00440">
    <property type="entry name" value="TetR_N"/>
    <property type="match status" value="1"/>
</dbReference>
<dbReference type="Pfam" id="PF17938">
    <property type="entry name" value="TetR_C_29"/>
    <property type="match status" value="1"/>
</dbReference>
<dbReference type="PRINTS" id="PR00455">
    <property type="entry name" value="HTHTETR"/>
</dbReference>
<evidence type="ECO:0000259" key="4">
    <source>
        <dbReference type="PROSITE" id="PS50977"/>
    </source>
</evidence>
<evidence type="ECO:0000256" key="2">
    <source>
        <dbReference type="PROSITE-ProRule" id="PRU00335"/>
    </source>
</evidence>
<name>A0AAJ2ESM7_9HYPH</name>
<feature type="domain" description="HTH tetR-type" evidence="4">
    <location>
        <begin position="82"/>
        <end position="142"/>
    </location>
</feature>
<gene>
    <name evidence="5" type="ORF">QE369_001826</name>
</gene>
<dbReference type="Proteomes" id="UP001255601">
    <property type="component" value="Unassembled WGS sequence"/>
</dbReference>
<dbReference type="GO" id="GO:0003677">
    <property type="term" value="F:DNA binding"/>
    <property type="evidence" value="ECO:0007669"/>
    <property type="project" value="UniProtKB-UniRule"/>
</dbReference>
<dbReference type="AlphaFoldDB" id="A0AAJ2ESM7"/>
<evidence type="ECO:0000256" key="3">
    <source>
        <dbReference type="SAM" id="MobiDB-lite"/>
    </source>
</evidence>
<dbReference type="InterPro" id="IPR001647">
    <property type="entry name" value="HTH_TetR"/>
</dbReference>
<dbReference type="RefSeq" id="WP_309770495.1">
    <property type="nucleotide sequence ID" value="NZ_JAVIZC010000001.1"/>
</dbReference>
<evidence type="ECO:0000256" key="1">
    <source>
        <dbReference type="ARBA" id="ARBA00023125"/>
    </source>
</evidence>
<dbReference type="InterPro" id="IPR036271">
    <property type="entry name" value="Tet_transcr_reg_TetR-rel_C_sf"/>
</dbReference>
<comment type="caution">
    <text evidence="5">The sequence shown here is derived from an EMBL/GenBank/DDBJ whole genome shotgun (WGS) entry which is preliminary data.</text>
</comment>
<dbReference type="PANTHER" id="PTHR30328:SF54">
    <property type="entry name" value="HTH-TYPE TRANSCRIPTIONAL REPRESSOR SCO4008"/>
    <property type="match status" value="1"/>
</dbReference>
<feature type="region of interest" description="Disordered" evidence="3">
    <location>
        <begin position="52"/>
        <end position="73"/>
    </location>
</feature>
<dbReference type="InterPro" id="IPR041474">
    <property type="entry name" value="NicS_C"/>
</dbReference>
<feature type="DNA-binding region" description="H-T-H motif" evidence="2">
    <location>
        <begin position="105"/>
        <end position="124"/>
    </location>
</feature>
<dbReference type="PROSITE" id="PS50977">
    <property type="entry name" value="HTH_TETR_2"/>
    <property type="match status" value="1"/>
</dbReference>
<proteinExistence type="predicted"/>
<dbReference type="PANTHER" id="PTHR30328">
    <property type="entry name" value="TRANSCRIPTIONAL REPRESSOR"/>
    <property type="match status" value="1"/>
</dbReference>
<dbReference type="Gene3D" id="1.10.357.10">
    <property type="entry name" value="Tetracycline Repressor, domain 2"/>
    <property type="match status" value="1"/>
</dbReference>
<dbReference type="SUPFAM" id="SSF48498">
    <property type="entry name" value="Tetracyclin repressor-like, C-terminal domain"/>
    <property type="match status" value="1"/>
</dbReference>
<dbReference type="InterPro" id="IPR050109">
    <property type="entry name" value="HTH-type_TetR-like_transc_reg"/>
</dbReference>
<dbReference type="InterPro" id="IPR009057">
    <property type="entry name" value="Homeodomain-like_sf"/>
</dbReference>
<accession>A0AAJ2ESM7</accession>
<protein>
    <submittedName>
        <fullName evidence="5">AcrR family transcriptional regulator</fullName>
    </submittedName>
</protein>
<evidence type="ECO:0000313" key="6">
    <source>
        <dbReference type="Proteomes" id="UP001255601"/>
    </source>
</evidence>
<dbReference type="SUPFAM" id="SSF46689">
    <property type="entry name" value="Homeodomain-like"/>
    <property type="match status" value="1"/>
</dbReference>
<keyword evidence="1 2" id="KW-0238">DNA-binding</keyword>
<dbReference type="EMBL" id="JAVIZC010000001">
    <property type="protein sequence ID" value="MDR6101648.1"/>
    <property type="molecule type" value="Genomic_DNA"/>
</dbReference>